<name>J0D2C1_AURST</name>
<keyword evidence="3" id="KW-1185">Reference proteome</keyword>
<dbReference type="OrthoDB" id="8963439at2759"/>
<feature type="compositionally biased region" description="Gly residues" evidence="1">
    <location>
        <begin position="1"/>
        <end position="13"/>
    </location>
</feature>
<dbReference type="KEGG" id="adl:AURDEDRAFT_178138"/>
<dbReference type="AlphaFoldDB" id="J0D2C1"/>
<dbReference type="Proteomes" id="UP000006514">
    <property type="component" value="Unassembled WGS sequence"/>
</dbReference>
<gene>
    <name evidence="2" type="ORF">AURDEDRAFT_178138</name>
</gene>
<dbReference type="EMBL" id="JH688670">
    <property type="protein sequence ID" value="EJD32767.1"/>
    <property type="molecule type" value="Genomic_DNA"/>
</dbReference>
<feature type="region of interest" description="Disordered" evidence="1">
    <location>
        <begin position="1"/>
        <end position="26"/>
    </location>
</feature>
<organism evidence="2 3">
    <name type="scientific">Auricularia subglabra (strain TFB-10046 / SS5)</name>
    <name type="common">White-rot fungus</name>
    <name type="synonym">Auricularia delicata (strain TFB10046)</name>
    <dbReference type="NCBI Taxonomy" id="717982"/>
    <lineage>
        <taxon>Eukaryota</taxon>
        <taxon>Fungi</taxon>
        <taxon>Dikarya</taxon>
        <taxon>Basidiomycota</taxon>
        <taxon>Agaricomycotina</taxon>
        <taxon>Agaricomycetes</taxon>
        <taxon>Auriculariales</taxon>
        <taxon>Auriculariaceae</taxon>
        <taxon>Auricularia</taxon>
    </lineage>
</organism>
<proteinExistence type="predicted"/>
<evidence type="ECO:0000313" key="2">
    <source>
        <dbReference type="EMBL" id="EJD32767.1"/>
    </source>
</evidence>
<feature type="non-terminal residue" evidence="2">
    <location>
        <position position="1"/>
    </location>
</feature>
<sequence length="139" mass="15336">GPPSGGGGGGGGGGPPPGGSPFDFEPAVDDERLRNQWLETVAAALRPHPKVKVKDPEEYDGSKPEKLRHWLIALENYFLGDLRTYQEHRNRIIMACSYLTGKALNWYESYVESILEGRAPAFFGSWPEFKTELNGVFGL</sequence>
<evidence type="ECO:0000313" key="3">
    <source>
        <dbReference type="Proteomes" id="UP000006514"/>
    </source>
</evidence>
<evidence type="ECO:0000256" key="1">
    <source>
        <dbReference type="SAM" id="MobiDB-lite"/>
    </source>
</evidence>
<dbReference type="InParanoid" id="J0D2C1"/>
<evidence type="ECO:0008006" key="4">
    <source>
        <dbReference type="Google" id="ProtNLM"/>
    </source>
</evidence>
<protein>
    <recommendedName>
        <fullName evidence="4">DUF4939 domain-containing protein</fullName>
    </recommendedName>
</protein>
<reference evidence="3" key="1">
    <citation type="journal article" date="2012" name="Science">
        <title>The Paleozoic origin of enzymatic lignin decomposition reconstructed from 31 fungal genomes.</title>
        <authorList>
            <person name="Floudas D."/>
            <person name="Binder M."/>
            <person name="Riley R."/>
            <person name="Barry K."/>
            <person name="Blanchette R.A."/>
            <person name="Henrissat B."/>
            <person name="Martinez A.T."/>
            <person name="Otillar R."/>
            <person name="Spatafora J.W."/>
            <person name="Yadav J.S."/>
            <person name="Aerts A."/>
            <person name="Benoit I."/>
            <person name="Boyd A."/>
            <person name="Carlson A."/>
            <person name="Copeland A."/>
            <person name="Coutinho P.M."/>
            <person name="de Vries R.P."/>
            <person name="Ferreira P."/>
            <person name="Findley K."/>
            <person name="Foster B."/>
            <person name="Gaskell J."/>
            <person name="Glotzer D."/>
            <person name="Gorecki P."/>
            <person name="Heitman J."/>
            <person name="Hesse C."/>
            <person name="Hori C."/>
            <person name="Igarashi K."/>
            <person name="Jurgens J.A."/>
            <person name="Kallen N."/>
            <person name="Kersten P."/>
            <person name="Kohler A."/>
            <person name="Kuees U."/>
            <person name="Kumar T.K.A."/>
            <person name="Kuo A."/>
            <person name="LaButti K."/>
            <person name="Larrondo L.F."/>
            <person name="Lindquist E."/>
            <person name="Ling A."/>
            <person name="Lombard V."/>
            <person name="Lucas S."/>
            <person name="Lundell T."/>
            <person name="Martin R."/>
            <person name="McLaughlin D.J."/>
            <person name="Morgenstern I."/>
            <person name="Morin E."/>
            <person name="Murat C."/>
            <person name="Nagy L.G."/>
            <person name="Nolan M."/>
            <person name="Ohm R.A."/>
            <person name="Patyshakuliyeva A."/>
            <person name="Rokas A."/>
            <person name="Ruiz-Duenas F.J."/>
            <person name="Sabat G."/>
            <person name="Salamov A."/>
            <person name="Samejima M."/>
            <person name="Schmutz J."/>
            <person name="Slot J.C."/>
            <person name="St John F."/>
            <person name="Stenlid J."/>
            <person name="Sun H."/>
            <person name="Sun S."/>
            <person name="Syed K."/>
            <person name="Tsang A."/>
            <person name="Wiebenga A."/>
            <person name="Young D."/>
            <person name="Pisabarro A."/>
            <person name="Eastwood D.C."/>
            <person name="Martin F."/>
            <person name="Cullen D."/>
            <person name="Grigoriev I.V."/>
            <person name="Hibbett D.S."/>
        </authorList>
    </citation>
    <scope>NUCLEOTIDE SEQUENCE [LARGE SCALE GENOMIC DNA]</scope>
    <source>
        <strain evidence="3">TFB10046</strain>
    </source>
</reference>
<accession>J0D2C1</accession>